<organism evidence="1 2">
    <name type="scientific">Galemys pyrenaicus</name>
    <name type="common">Iberian desman</name>
    <name type="synonym">Pyrenean desman</name>
    <dbReference type="NCBI Taxonomy" id="202257"/>
    <lineage>
        <taxon>Eukaryota</taxon>
        <taxon>Metazoa</taxon>
        <taxon>Chordata</taxon>
        <taxon>Craniata</taxon>
        <taxon>Vertebrata</taxon>
        <taxon>Euteleostomi</taxon>
        <taxon>Mammalia</taxon>
        <taxon>Eutheria</taxon>
        <taxon>Laurasiatheria</taxon>
        <taxon>Eulipotyphla</taxon>
        <taxon>Talpidae</taxon>
        <taxon>Galemys</taxon>
    </lineage>
</organism>
<accession>A0A8J6A063</accession>
<feature type="non-terminal residue" evidence="1">
    <location>
        <position position="101"/>
    </location>
</feature>
<evidence type="ECO:0000313" key="2">
    <source>
        <dbReference type="Proteomes" id="UP000700334"/>
    </source>
</evidence>
<dbReference type="OrthoDB" id="2133332at2759"/>
<comment type="caution">
    <text evidence="1">The sequence shown here is derived from an EMBL/GenBank/DDBJ whole genome shotgun (WGS) entry which is preliminary data.</text>
</comment>
<proteinExistence type="predicted"/>
<name>A0A8J6A063_GALPY</name>
<dbReference type="AlphaFoldDB" id="A0A8J6A063"/>
<feature type="non-terminal residue" evidence="1">
    <location>
        <position position="1"/>
    </location>
</feature>
<dbReference type="EMBL" id="JAGFMF010011861">
    <property type="protein sequence ID" value="KAG8510916.1"/>
    <property type="molecule type" value="Genomic_DNA"/>
</dbReference>
<gene>
    <name evidence="1" type="ORF">J0S82_010601</name>
</gene>
<dbReference type="Proteomes" id="UP000700334">
    <property type="component" value="Unassembled WGS sequence"/>
</dbReference>
<evidence type="ECO:0000313" key="1">
    <source>
        <dbReference type="EMBL" id="KAG8510916.1"/>
    </source>
</evidence>
<sequence length="101" mass="11154">GQEFSFSSSALQKDEWNLNPGKDAALSVVHVVWVTRSIQGIKGQSNPAALITETLKKIFACQYRNDSQDETEKGIPKSESEAAPETMLFLPHMLQSTGKMK</sequence>
<keyword evidence="2" id="KW-1185">Reference proteome</keyword>
<protein>
    <submittedName>
        <fullName evidence="1">Mitochondrial fission regulator 1</fullName>
    </submittedName>
</protein>
<reference evidence="1" key="1">
    <citation type="journal article" date="2021" name="Evol. Appl.">
        <title>The genome of the Pyrenean desman and the effects of bottlenecks and inbreeding on the genomic landscape of an endangered species.</title>
        <authorList>
            <person name="Escoda L."/>
            <person name="Castresana J."/>
        </authorList>
    </citation>
    <scope>NUCLEOTIDE SEQUENCE</scope>
    <source>
        <strain evidence="1">IBE-C5619</strain>
    </source>
</reference>